<evidence type="ECO:0000313" key="2">
    <source>
        <dbReference type="WBParaSite" id="RSKR_0000572800.1"/>
    </source>
</evidence>
<organism evidence="1 2">
    <name type="scientific">Rhabditophanes sp. KR3021</name>
    <dbReference type="NCBI Taxonomy" id="114890"/>
    <lineage>
        <taxon>Eukaryota</taxon>
        <taxon>Metazoa</taxon>
        <taxon>Ecdysozoa</taxon>
        <taxon>Nematoda</taxon>
        <taxon>Chromadorea</taxon>
        <taxon>Rhabditida</taxon>
        <taxon>Tylenchina</taxon>
        <taxon>Panagrolaimomorpha</taxon>
        <taxon>Strongyloidoidea</taxon>
        <taxon>Alloionematidae</taxon>
        <taxon>Rhabditophanes</taxon>
    </lineage>
</organism>
<dbReference type="WBParaSite" id="RSKR_0000572800.1">
    <property type="protein sequence ID" value="RSKR_0000572800.1"/>
    <property type="gene ID" value="RSKR_0000572800"/>
</dbReference>
<reference evidence="2" key="1">
    <citation type="submission" date="2016-11" db="UniProtKB">
        <authorList>
            <consortium name="WormBaseParasite"/>
        </authorList>
    </citation>
    <scope>IDENTIFICATION</scope>
    <source>
        <strain evidence="2">KR3021</strain>
    </source>
</reference>
<accession>A0AC35TZ75</accession>
<proteinExistence type="predicted"/>
<evidence type="ECO:0000313" key="1">
    <source>
        <dbReference type="Proteomes" id="UP000095286"/>
    </source>
</evidence>
<sequence>MEFLESSPSTSNVIQYLTADLSDKQLQTFDKTYIKKIHRDLTPERIECLIISRNLFEVIPLDVFKFVNLRRLEVCELSLRVIPEEITTLSHLRHLDIRNNCLQTIPKFLSKLGMLNEINISGNEISTFPEVLFELNHLNTLHLGDNRLEIIPRHIDKIKKLKVLYLGGNRLAEIPDTIGALRQLTCLVLCDNQLTTLPQSLAGLQNLQRLSLHNNLIRTLPPQIIKLENLHSLSLRNNPLVRKFVDDMAFSPPSLMEIAGRAVRKNIPCNQINHILPSALITYLNSAHECVNPHCGGVYFEARFEHIKFVDFCGMYKVPLLQYLCSPKCGCGCSDNGPHVVGCHNRLTDARMKKVLLG</sequence>
<protein>
    <submittedName>
        <fullName evidence="2">Leucine-rich repeat-containing protein 58</fullName>
    </submittedName>
</protein>
<name>A0AC35TZ75_9BILA</name>
<dbReference type="Proteomes" id="UP000095286">
    <property type="component" value="Unplaced"/>
</dbReference>